<dbReference type="PROSITE" id="PS50056">
    <property type="entry name" value="TYR_PHOSPHATASE_2"/>
    <property type="match status" value="1"/>
</dbReference>
<dbReference type="InterPro" id="IPR000387">
    <property type="entry name" value="Tyr_Pase_dom"/>
</dbReference>
<dbReference type="InterPro" id="IPR052832">
    <property type="entry name" value="Starch-Glucan_Phosphatase"/>
</dbReference>
<dbReference type="PANTHER" id="PTHR46642">
    <property type="entry name" value="DUAL SPECIFICITY PHOSPHATASE, SUBGROUP, CATALYTIC DOMAIN"/>
    <property type="match status" value="1"/>
</dbReference>
<dbReference type="SUPFAM" id="SSF52799">
    <property type="entry name" value="(Phosphotyrosine protein) phosphatases II"/>
    <property type="match status" value="1"/>
</dbReference>
<sequence length="214" mass="24157">MAQSFTDFAEITDYLIVGSHPRDAVDIRKLYYGNHVRAIENLQESGERLRGDIDAITAQCALLENRIWYLRQPLVDIGCQIPDEDPKSVRTLLPQAVGILDKAITEKVKEHGDTVYLHCCEGRGRSPSVAAAYLYWFTNDTLDAACNLVREKRNPSTPYRDAILGATYDILERIKGTHNFEESPSETFSDILSRQKDEIKRYLSKKLPAVGNAP</sequence>
<gene>
    <name evidence="2" type="ORF">CSSPJE1EN1_LOCUS3887</name>
</gene>
<organism evidence="2 3">
    <name type="scientific">Sphagnum jensenii</name>
    <dbReference type="NCBI Taxonomy" id="128206"/>
    <lineage>
        <taxon>Eukaryota</taxon>
        <taxon>Viridiplantae</taxon>
        <taxon>Streptophyta</taxon>
        <taxon>Embryophyta</taxon>
        <taxon>Bryophyta</taxon>
        <taxon>Sphagnophytina</taxon>
        <taxon>Sphagnopsida</taxon>
        <taxon>Sphagnales</taxon>
        <taxon>Sphagnaceae</taxon>
        <taxon>Sphagnum</taxon>
    </lineage>
</organism>
<protein>
    <recommendedName>
        <fullName evidence="1">Tyrosine specific protein phosphatases domain-containing protein</fullName>
    </recommendedName>
</protein>
<dbReference type="Pfam" id="PF00782">
    <property type="entry name" value="DSPc"/>
    <property type="match status" value="1"/>
</dbReference>
<proteinExistence type="predicted"/>
<evidence type="ECO:0000313" key="2">
    <source>
        <dbReference type="EMBL" id="CAK9258409.1"/>
    </source>
</evidence>
<feature type="domain" description="Tyrosine specific protein phosphatases" evidence="1">
    <location>
        <begin position="94"/>
        <end position="153"/>
    </location>
</feature>
<evidence type="ECO:0000259" key="1">
    <source>
        <dbReference type="PROSITE" id="PS50056"/>
    </source>
</evidence>
<dbReference type="PANTHER" id="PTHR46642:SF3">
    <property type="entry name" value="PHOSPHOGLUCAN PHOSPHATASE DSP4, CHLOROPLASTIC"/>
    <property type="match status" value="1"/>
</dbReference>
<dbReference type="Proteomes" id="UP001497444">
    <property type="component" value="Chromosome 11"/>
</dbReference>
<accession>A0ABP0VV85</accession>
<dbReference type="EMBL" id="OZ020106">
    <property type="protein sequence ID" value="CAK9258409.1"/>
    <property type="molecule type" value="Genomic_DNA"/>
</dbReference>
<dbReference type="InterPro" id="IPR000340">
    <property type="entry name" value="Dual-sp_phosphatase_cat-dom"/>
</dbReference>
<reference evidence="2" key="1">
    <citation type="submission" date="2024-02" db="EMBL/GenBank/DDBJ databases">
        <authorList>
            <consortium name="ELIXIR-Norway"/>
            <consortium name="Elixir Norway"/>
        </authorList>
    </citation>
    <scope>NUCLEOTIDE SEQUENCE</scope>
</reference>
<dbReference type="InterPro" id="IPR029021">
    <property type="entry name" value="Prot-tyrosine_phosphatase-like"/>
</dbReference>
<keyword evidence="3" id="KW-1185">Reference proteome</keyword>
<name>A0ABP0VV85_9BRYO</name>
<evidence type="ECO:0000313" key="3">
    <source>
        <dbReference type="Proteomes" id="UP001497444"/>
    </source>
</evidence>
<dbReference type="PROSITE" id="PS00383">
    <property type="entry name" value="TYR_PHOSPHATASE_1"/>
    <property type="match status" value="1"/>
</dbReference>
<dbReference type="Gene3D" id="3.90.190.10">
    <property type="entry name" value="Protein tyrosine phosphatase superfamily"/>
    <property type="match status" value="1"/>
</dbReference>
<dbReference type="InterPro" id="IPR016130">
    <property type="entry name" value="Tyr_Pase_AS"/>
</dbReference>